<evidence type="ECO:0000313" key="2">
    <source>
        <dbReference type="Proteomes" id="UP000005244"/>
    </source>
</evidence>
<dbReference type="EMBL" id="ALNK01000017">
    <property type="protein sequence ID" value="EJU22946.1"/>
    <property type="molecule type" value="Genomic_DNA"/>
</dbReference>
<organism evidence="1 2">
    <name type="scientific">Peptoanaerobacter stomatis</name>
    <dbReference type="NCBI Taxonomy" id="796937"/>
    <lineage>
        <taxon>Bacteria</taxon>
        <taxon>Bacillati</taxon>
        <taxon>Bacillota</taxon>
        <taxon>Clostridia</taxon>
        <taxon>Peptostreptococcales</taxon>
        <taxon>Filifactoraceae</taxon>
        <taxon>Peptoanaerobacter</taxon>
    </lineage>
</organism>
<name>J4WBK0_9FIRM</name>
<dbReference type="RefSeq" id="WP_009530840.1">
    <property type="nucleotide sequence ID" value="NZ_ALNK01000017.1"/>
</dbReference>
<dbReference type="Proteomes" id="UP000005244">
    <property type="component" value="Unassembled WGS sequence"/>
</dbReference>
<gene>
    <name evidence="1" type="ORF">HMPREF1143_0491</name>
</gene>
<evidence type="ECO:0000313" key="1">
    <source>
        <dbReference type="EMBL" id="EJU22946.1"/>
    </source>
</evidence>
<dbReference type="AlphaFoldDB" id="J4WBK0"/>
<accession>J4WBK0</accession>
<comment type="caution">
    <text evidence="1">The sequence shown here is derived from an EMBL/GenBank/DDBJ whole genome shotgun (WGS) entry which is preliminary data.</text>
</comment>
<protein>
    <submittedName>
        <fullName evidence="1">Uncharacterized protein</fullName>
    </submittedName>
</protein>
<keyword evidence="2" id="KW-1185">Reference proteome</keyword>
<proteinExistence type="predicted"/>
<reference evidence="1 2" key="1">
    <citation type="submission" date="2012-07" db="EMBL/GenBank/DDBJ databases">
        <authorList>
            <person name="Durkin A.S."/>
            <person name="McCorrison J."/>
            <person name="Torralba M."/>
            <person name="Gillis M."/>
            <person name="Methe B."/>
            <person name="Sutton G."/>
            <person name="Nelson K.E."/>
        </authorList>
    </citation>
    <scope>NUCLEOTIDE SEQUENCE [LARGE SCALE GENOMIC DNA]</scope>
    <source>
        <strain evidence="1 2">OBRC8</strain>
    </source>
</reference>
<sequence>MNNQEKLKQIIDNLHEALTNITDANALLSQSEKTKAYLEEYNKFENECHSKLDFEESNKLYETIAFYEQSFGIAAFLTGFQAGVKSERMIKDKDFVSKMLNMIM</sequence>